<dbReference type="RefSeq" id="XP_030837235.1">
    <property type="nucleotide sequence ID" value="XM_030981375.1"/>
</dbReference>
<proteinExistence type="inferred from homology"/>
<reference evidence="3" key="2">
    <citation type="submission" date="2021-01" db="UniProtKB">
        <authorList>
            <consortium name="EnsemblMetazoa"/>
        </authorList>
    </citation>
    <scope>IDENTIFICATION</scope>
</reference>
<dbReference type="InterPro" id="IPR027417">
    <property type="entry name" value="P-loop_NTPase"/>
</dbReference>
<reference evidence="4" key="1">
    <citation type="submission" date="2015-02" db="EMBL/GenBank/DDBJ databases">
        <title>Genome sequencing for Strongylocentrotus purpuratus.</title>
        <authorList>
            <person name="Murali S."/>
            <person name="Liu Y."/>
            <person name="Vee V."/>
            <person name="English A."/>
            <person name="Wang M."/>
            <person name="Skinner E."/>
            <person name="Han Y."/>
            <person name="Muzny D.M."/>
            <person name="Worley K.C."/>
            <person name="Gibbs R.A."/>
        </authorList>
    </citation>
    <scope>NUCLEOTIDE SEQUENCE</scope>
</reference>
<dbReference type="InParanoid" id="A0A7M7NL52"/>
<dbReference type="PANTHER" id="PTHR13710:SF157">
    <property type="entry name" value="DNA HELICASE"/>
    <property type="match status" value="1"/>
</dbReference>
<protein>
    <recommendedName>
        <fullName evidence="2">DEAD/DEAH-box helicase domain-containing protein</fullName>
    </recommendedName>
</protein>
<comment type="similarity">
    <text evidence="1">Belongs to the helicase family. RecQ subfamily.</text>
</comment>
<dbReference type="GeneID" id="115922471"/>
<evidence type="ECO:0000313" key="4">
    <source>
        <dbReference type="Proteomes" id="UP000007110"/>
    </source>
</evidence>
<dbReference type="Proteomes" id="UP000007110">
    <property type="component" value="Unassembled WGS sequence"/>
</dbReference>
<sequence length="144" mass="15835">METRMLKEVVDDVLGSTFVLKQKQESMLISAAKGNHTMGILPTGYGKSLIYALHAPLLNKLNPQKTHITLVVSPLKSLMLDQVRRWKNLGIRTAAILGHSGHDMDRETENDLMNGGTDLPRRPSCPLSGGNGCGSFKTGFRCWC</sequence>
<dbReference type="GO" id="GO:0005524">
    <property type="term" value="F:ATP binding"/>
    <property type="evidence" value="ECO:0007669"/>
    <property type="project" value="InterPro"/>
</dbReference>
<organism evidence="3 4">
    <name type="scientific">Strongylocentrotus purpuratus</name>
    <name type="common">Purple sea urchin</name>
    <dbReference type="NCBI Taxonomy" id="7668"/>
    <lineage>
        <taxon>Eukaryota</taxon>
        <taxon>Metazoa</taxon>
        <taxon>Echinodermata</taxon>
        <taxon>Eleutherozoa</taxon>
        <taxon>Echinozoa</taxon>
        <taxon>Echinoidea</taxon>
        <taxon>Euechinoidea</taxon>
        <taxon>Echinacea</taxon>
        <taxon>Camarodonta</taxon>
        <taxon>Echinidea</taxon>
        <taxon>Strongylocentrotidae</taxon>
        <taxon>Strongylocentrotus</taxon>
    </lineage>
</organism>
<keyword evidence="4" id="KW-1185">Reference proteome</keyword>
<dbReference type="Gene3D" id="3.40.50.300">
    <property type="entry name" value="P-loop containing nucleotide triphosphate hydrolases"/>
    <property type="match status" value="1"/>
</dbReference>
<dbReference type="SUPFAM" id="SSF52540">
    <property type="entry name" value="P-loop containing nucleoside triphosphate hydrolases"/>
    <property type="match status" value="1"/>
</dbReference>
<dbReference type="InterPro" id="IPR011545">
    <property type="entry name" value="DEAD/DEAH_box_helicase_dom"/>
</dbReference>
<dbReference type="KEGG" id="spu:115922471"/>
<dbReference type="Pfam" id="PF00270">
    <property type="entry name" value="DEAD"/>
    <property type="match status" value="1"/>
</dbReference>
<dbReference type="GO" id="GO:0003676">
    <property type="term" value="F:nucleic acid binding"/>
    <property type="evidence" value="ECO:0007669"/>
    <property type="project" value="InterPro"/>
</dbReference>
<feature type="domain" description="DEAD/DEAH-box helicase" evidence="2">
    <location>
        <begin position="23"/>
        <end position="105"/>
    </location>
</feature>
<dbReference type="PANTHER" id="PTHR13710">
    <property type="entry name" value="DNA HELICASE RECQ FAMILY MEMBER"/>
    <property type="match status" value="1"/>
</dbReference>
<evidence type="ECO:0000259" key="2">
    <source>
        <dbReference type="Pfam" id="PF00270"/>
    </source>
</evidence>
<name>A0A7M7NL52_STRPU</name>
<dbReference type="AlphaFoldDB" id="A0A7M7NL52"/>
<evidence type="ECO:0000313" key="3">
    <source>
        <dbReference type="EnsemblMetazoa" id="XP_030837235"/>
    </source>
</evidence>
<accession>A0A7M7NL52</accession>
<dbReference type="OMA" id="FKTGFRC"/>
<dbReference type="EnsemblMetazoa" id="XM_030981375">
    <property type="protein sequence ID" value="XP_030837235"/>
    <property type="gene ID" value="LOC115922471"/>
</dbReference>
<evidence type="ECO:0000256" key="1">
    <source>
        <dbReference type="ARBA" id="ARBA00005446"/>
    </source>
</evidence>
<dbReference type="OrthoDB" id="10253415at2759"/>